<evidence type="ECO:0000313" key="3">
    <source>
        <dbReference type="Proteomes" id="UP000298663"/>
    </source>
</evidence>
<feature type="transmembrane region" description="Helical" evidence="1">
    <location>
        <begin position="167"/>
        <end position="189"/>
    </location>
</feature>
<dbReference type="AlphaFoldDB" id="A0A4U5M3C3"/>
<name>A0A4U5M3C3_STECR</name>
<protein>
    <recommendedName>
        <fullName evidence="4">7TM GPCR serpentine receptor class x (Srx) domain-containing protein</fullName>
    </recommendedName>
</protein>
<feature type="transmembrane region" description="Helical" evidence="1">
    <location>
        <begin position="236"/>
        <end position="257"/>
    </location>
</feature>
<dbReference type="SUPFAM" id="SSF81321">
    <property type="entry name" value="Family A G protein-coupled receptor-like"/>
    <property type="match status" value="1"/>
</dbReference>
<dbReference type="EMBL" id="AZBU02000010">
    <property type="protein sequence ID" value="TKR62883.1"/>
    <property type="molecule type" value="Genomic_DNA"/>
</dbReference>
<evidence type="ECO:0008006" key="4">
    <source>
        <dbReference type="Google" id="ProtNLM"/>
    </source>
</evidence>
<sequence length="281" mass="31941">MDAETVYFGVGFVCEALFLSPVYGRIIWIFLSLKKFRNVACYRIMIQIGLVQLSMAPGTFLMGLAAVTGSDFLSLVNFFVKITVSSLRMEGVLGLMLALSRLDVMCRLGLPKPLFCVLLTLCWSFYAAHLAVYFTPWTDYILVADTYLLRDDYSRPYTYLIGQIGDIIYGVCIAGSLLCYVVIIVYLIYIKIMTKSVKNLKQEISLLLYAISRFFCDATLTTVHCLRLVHGVRNERILYTVFILNNLLIPPVLYLIMNSAVRREFFKCKKNNAVVQVTVNK</sequence>
<keyword evidence="1" id="KW-1133">Transmembrane helix</keyword>
<keyword evidence="1" id="KW-0812">Transmembrane</keyword>
<gene>
    <name evidence="2" type="ORF">L596_026787</name>
</gene>
<comment type="caution">
    <text evidence="2">The sequence shown here is derived from an EMBL/GenBank/DDBJ whole genome shotgun (WGS) entry which is preliminary data.</text>
</comment>
<evidence type="ECO:0000313" key="2">
    <source>
        <dbReference type="EMBL" id="TKR62883.1"/>
    </source>
</evidence>
<dbReference type="Proteomes" id="UP000298663">
    <property type="component" value="Unassembled WGS sequence"/>
</dbReference>
<organism evidence="2 3">
    <name type="scientific">Steinernema carpocapsae</name>
    <name type="common">Entomopathogenic nematode</name>
    <dbReference type="NCBI Taxonomy" id="34508"/>
    <lineage>
        <taxon>Eukaryota</taxon>
        <taxon>Metazoa</taxon>
        <taxon>Ecdysozoa</taxon>
        <taxon>Nematoda</taxon>
        <taxon>Chromadorea</taxon>
        <taxon>Rhabditida</taxon>
        <taxon>Tylenchina</taxon>
        <taxon>Panagrolaimomorpha</taxon>
        <taxon>Strongyloidoidea</taxon>
        <taxon>Steinernematidae</taxon>
        <taxon>Steinernema</taxon>
    </lineage>
</organism>
<accession>A0A4U5M3C3</accession>
<keyword evidence="3" id="KW-1185">Reference proteome</keyword>
<feature type="transmembrane region" description="Helical" evidence="1">
    <location>
        <begin position="114"/>
        <end position="134"/>
    </location>
</feature>
<reference evidence="2 3" key="2">
    <citation type="journal article" date="2019" name="G3 (Bethesda)">
        <title>Hybrid Assembly of the Genome of the Entomopathogenic Nematode Steinernema carpocapsae Identifies the X-Chromosome.</title>
        <authorList>
            <person name="Serra L."/>
            <person name="Macchietto M."/>
            <person name="Macias-Munoz A."/>
            <person name="McGill C.J."/>
            <person name="Rodriguez I.M."/>
            <person name="Rodriguez B."/>
            <person name="Murad R."/>
            <person name="Mortazavi A."/>
        </authorList>
    </citation>
    <scope>NUCLEOTIDE SEQUENCE [LARGE SCALE GENOMIC DNA]</scope>
    <source>
        <strain evidence="2 3">ALL</strain>
    </source>
</reference>
<keyword evidence="1" id="KW-0472">Membrane</keyword>
<proteinExistence type="predicted"/>
<evidence type="ECO:0000256" key="1">
    <source>
        <dbReference type="SAM" id="Phobius"/>
    </source>
</evidence>
<reference evidence="2 3" key="1">
    <citation type="journal article" date="2015" name="Genome Biol.">
        <title>Comparative genomics of Steinernema reveals deeply conserved gene regulatory networks.</title>
        <authorList>
            <person name="Dillman A.R."/>
            <person name="Macchietto M."/>
            <person name="Porter C.F."/>
            <person name="Rogers A."/>
            <person name="Williams B."/>
            <person name="Antoshechkin I."/>
            <person name="Lee M.M."/>
            <person name="Goodwin Z."/>
            <person name="Lu X."/>
            <person name="Lewis E.E."/>
            <person name="Goodrich-Blair H."/>
            <person name="Stock S.P."/>
            <person name="Adams B.J."/>
            <person name="Sternberg P.W."/>
            <person name="Mortazavi A."/>
        </authorList>
    </citation>
    <scope>NUCLEOTIDE SEQUENCE [LARGE SCALE GENOMIC DNA]</scope>
    <source>
        <strain evidence="2 3">ALL</strain>
    </source>
</reference>
<feature type="transmembrane region" description="Helical" evidence="1">
    <location>
        <begin position="6"/>
        <end position="32"/>
    </location>
</feature>